<dbReference type="Proteomes" id="UP000550508">
    <property type="component" value="Unassembled WGS sequence"/>
</dbReference>
<dbReference type="EMBL" id="JABUMX010000004">
    <property type="protein sequence ID" value="NTS32943.1"/>
    <property type="molecule type" value="Genomic_DNA"/>
</dbReference>
<sequence length="131" mass="14747">MSAEKQLTDQDAFEVANGIVETQKAKLSPKFVEQIGDSDLRVGESWFAWGIYGALTTDAERRRRLLAEYLKRKDQSERDPNELAREIEALSIGENRLFHAVAGAGRQAYLEGGDAHLDKIASIFLNMIRNH</sequence>
<protein>
    <submittedName>
        <fullName evidence="1">Uncharacterized protein</fullName>
    </submittedName>
</protein>
<evidence type="ECO:0000313" key="2">
    <source>
        <dbReference type="Proteomes" id="UP000550508"/>
    </source>
</evidence>
<comment type="caution">
    <text evidence="1">The sequence shown here is derived from an EMBL/GenBank/DDBJ whole genome shotgun (WGS) entry which is preliminary data.</text>
</comment>
<dbReference type="RefSeq" id="WP_027232110.1">
    <property type="nucleotide sequence ID" value="NZ_CP088293.1"/>
</dbReference>
<name>A0A849VYS7_9HYPH</name>
<proteinExistence type="predicted"/>
<accession>A0A849VYS7</accession>
<organism evidence="1 2">
    <name type="scientific">Phyllobacterium pellucidum</name>
    <dbReference type="NCBI Taxonomy" id="2740464"/>
    <lineage>
        <taxon>Bacteria</taxon>
        <taxon>Pseudomonadati</taxon>
        <taxon>Pseudomonadota</taxon>
        <taxon>Alphaproteobacteria</taxon>
        <taxon>Hyphomicrobiales</taxon>
        <taxon>Phyllobacteriaceae</taxon>
        <taxon>Phyllobacterium</taxon>
    </lineage>
</organism>
<keyword evidence="2" id="KW-1185">Reference proteome</keyword>
<gene>
    <name evidence="1" type="ORF">HQ945_16915</name>
</gene>
<evidence type="ECO:0000313" key="1">
    <source>
        <dbReference type="EMBL" id="NTS32943.1"/>
    </source>
</evidence>
<dbReference type="AlphaFoldDB" id="A0A849VYS7"/>
<reference evidence="1 2" key="1">
    <citation type="submission" date="2020-05" db="EMBL/GenBank/DDBJ databases">
        <authorList>
            <person name="Kim M.K."/>
        </authorList>
    </citation>
    <scope>NUCLEOTIDE SEQUENCE [LARGE SCALE GENOMIC DNA]</scope>
    <source>
        <strain evidence="1 2">BT25</strain>
    </source>
</reference>